<dbReference type="GO" id="GO:0003677">
    <property type="term" value="F:DNA binding"/>
    <property type="evidence" value="ECO:0007669"/>
    <property type="project" value="InterPro"/>
</dbReference>
<gene>
    <name evidence="2" type="ORF">HNR36_000601</name>
</gene>
<dbReference type="AlphaFoldDB" id="A0A840PZE3"/>
<dbReference type="PROSITE" id="PS50943">
    <property type="entry name" value="HTH_CROC1"/>
    <property type="match status" value="1"/>
</dbReference>
<dbReference type="Gene3D" id="1.10.260.40">
    <property type="entry name" value="lambda repressor-like DNA-binding domains"/>
    <property type="match status" value="1"/>
</dbReference>
<keyword evidence="3" id="KW-1185">Reference proteome</keyword>
<organism evidence="2 3">
    <name type="scientific">Ureibacillus thermosphaericus</name>
    <dbReference type="NCBI Taxonomy" id="51173"/>
    <lineage>
        <taxon>Bacteria</taxon>
        <taxon>Bacillati</taxon>
        <taxon>Bacillota</taxon>
        <taxon>Bacilli</taxon>
        <taxon>Bacillales</taxon>
        <taxon>Caryophanaceae</taxon>
        <taxon>Ureibacillus</taxon>
    </lineage>
</organism>
<dbReference type="SUPFAM" id="SSF47413">
    <property type="entry name" value="lambda repressor-like DNA-binding domains"/>
    <property type="match status" value="1"/>
</dbReference>
<dbReference type="InterPro" id="IPR010982">
    <property type="entry name" value="Lambda_DNA-bd_dom_sf"/>
</dbReference>
<sequence>MEIHQRIRSYIQDNGMKFNYVAEKSGINTKRFYRLMNGESPISLEEYEKICTGLNVDPGYFFQEKFLVSKKLSVKSA</sequence>
<accession>A0A840PZE3</accession>
<dbReference type="CDD" id="cd00093">
    <property type="entry name" value="HTH_XRE"/>
    <property type="match status" value="1"/>
</dbReference>
<comment type="caution">
    <text evidence="2">The sequence shown here is derived from an EMBL/GenBank/DDBJ whole genome shotgun (WGS) entry which is preliminary data.</text>
</comment>
<dbReference type="EMBL" id="JACHGZ010000004">
    <property type="protein sequence ID" value="MBB5148216.1"/>
    <property type="molecule type" value="Genomic_DNA"/>
</dbReference>
<evidence type="ECO:0000313" key="2">
    <source>
        <dbReference type="EMBL" id="MBB5148216.1"/>
    </source>
</evidence>
<evidence type="ECO:0000259" key="1">
    <source>
        <dbReference type="PROSITE" id="PS50943"/>
    </source>
</evidence>
<name>A0A840PZE3_URETH</name>
<dbReference type="Proteomes" id="UP000557217">
    <property type="component" value="Unassembled WGS sequence"/>
</dbReference>
<feature type="domain" description="HTH cro/C1-type" evidence="1">
    <location>
        <begin position="7"/>
        <end position="61"/>
    </location>
</feature>
<proteinExistence type="predicted"/>
<dbReference type="SMART" id="SM00530">
    <property type="entry name" value="HTH_XRE"/>
    <property type="match status" value="1"/>
</dbReference>
<dbReference type="Pfam" id="PF13443">
    <property type="entry name" value="HTH_26"/>
    <property type="match status" value="1"/>
</dbReference>
<dbReference type="RefSeq" id="WP_168412055.1">
    <property type="nucleotide sequence ID" value="NZ_JAAXPW010000006.1"/>
</dbReference>
<protein>
    <submittedName>
        <fullName evidence="2">Transcriptional regulator with XRE-family HTH domain</fullName>
    </submittedName>
</protein>
<evidence type="ECO:0000313" key="3">
    <source>
        <dbReference type="Proteomes" id="UP000557217"/>
    </source>
</evidence>
<reference evidence="2 3" key="1">
    <citation type="submission" date="2020-08" db="EMBL/GenBank/DDBJ databases">
        <title>Genomic Encyclopedia of Type Strains, Phase IV (KMG-IV): sequencing the most valuable type-strain genomes for metagenomic binning, comparative biology and taxonomic classification.</title>
        <authorList>
            <person name="Goeker M."/>
        </authorList>
    </citation>
    <scope>NUCLEOTIDE SEQUENCE [LARGE SCALE GENOMIC DNA]</scope>
    <source>
        <strain evidence="2 3">DSM 10633</strain>
    </source>
</reference>
<dbReference type="InterPro" id="IPR001387">
    <property type="entry name" value="Cro/C1-type_HTH"/>
</dbReference>